<dbReference type="PIRSF" id="PIRSF001217">
    <property type="entry name" value="Protease_4_SppA"/>
    <property type="match status" value="1"/>
</dbReference>
<dbReference type="RefSeq" id="WP_047880064.1">
    <property type="nucleotide sequence ID" value="NZ_LDOT01000024.1"/>
</dbReference>
<evidence type="ECO:0000313" key="11">
    <source>
        <dbReference type="Proteomes" id="UP000036097"/>
    </source>
</evidence>
<dbReference type="InterPro" id="IPR047217">
    <property type="entry name" value="S49_SppA_67K_type_N"/>
</dbReference>
<keyword evidence="8" id="KW-1133">Transmembrane helix</keyword>
<dbReference type="CDD" id="cd07023">
    <property type="entry name" value="S49_Sppa_N_C"/>
    <property type="match status" value="1"/>
</dbReference>
<keyword evidence="8" id="KW-0812">Transmembrane</keyword>
<dbReference type="NCBIfam" id="TIGR00705">
    <property type="entry name" value="SppA_67K"/>
    <property type="match status" value="1"/>
</dbReference>
<feature type="domain" description="Peptidase S49" evidence="9">
    <location>
        <begin position="137"/>
        <end position="288"/>
    </location>
</feature>
<dbReference type="Gene3D" id="3.90.226.10">
    <property type="entry name" value="2-enoyl-CoA Hydratase, Chain A, domain 1"/>
    <property type="match status" value="2"/>
</dbReference>
<evidence type="ECO:0000256" key="6">
    <source>
        <dbReference type="ARBA" id="ARBA00023136"/>
    </source>
</evidence>
<comment type="caution">
    <text evidence="10">The sequence shown here is derived from an EMBL/GenBank/DDBJ whole genome shotgun (WGS) entry which is preliminary data.</text>
</comment>
<dbReference type="GO" id="GO:0016020">
    <property type="term" value="C:membrane"/>
    <property type="evidence" value="ECO:0007669"/>
    <property type="project" value="UniProtKB-SubCell"/>
</dbReference>
<dbReference type="Gene3D" id="6.20.330.10">
    <property type="match status" value="1"/>
</dbReference>
<evidence type="ECO:0000256" key="7">
    <source>
        <dbReference type="PIRSR" id="PIRSR001217-1"/>
    </source>
</evidence>
<evidence type="ECO:0000256" key="3">
    <source>
        <dbReference type="ARBA" id="ARBA00022670"/>
    </source>
</evidence>
<feature type="active site" description="Proton donor/acceptor" evidence="7">
    <location>
        <position position="205"/>
    </location>
</feature>
<organism evidence="10 11">
    <name type="scientific">Photobacterium aquae</name>
    <dbReference type="NCBI Taxonomy" id="1195763"/>
    <lineage>
        <taxon>Bacteria</taxon>
        <taxon>Pseudomonadati</taxon>
        <taxon>Pseudomonadota</taxon>
        <taxon>Gammaproteobacteria</taxon>
        <taxon>Vibrionales</taxon>
        <taxon>Vibrionaceae</taxon>
        <taxon>Photobacterium</taxon>
    </lineage>
</organism>
<keyword evidence="6 8" id="KW-0472">Membrane</keyword>
<gene>
    <name evidence="10" type="ORF">ABT56_16840</name>
</gene>
<keyword evidence="3 10" id="KW-0645">Protease</keyword>
<name>A0A0J1GW36_9GAMM</name>
<dbReference type="AlphaFoldDB" id="A0A0J1GW36"/>
<evidence type="ECO:0000256" key="2">
    <source>
        <dbReference type="ARBA" id="ARBA00008683"/>
    </source>
</evidence>
<dbReference type="InterPro" id="IPR002142">
    <property type="entry name" value="Peptidase_S49"/>
</dbReference>
<dbReference type="PATRIC" id="fig|1195763.3.peg.3590"/>
<feature type="active site" description="Nucleophile" evidence="7">
    <location>
        <position position="407"/>
    </location>
</feature>
<dbReference type="Pfam" id="PF01343">
    <property type="entry name" value="Peptidase_S49"/>
    <property type="match status" value="2"/>
</dbReference>
<keyword evidence="4" id="KW-0378">Hydrolase</keyword>
<protein>
    <submittedName>
        <fullName evidence="10">Protease 4</fullName>
    </submittedName>
</protein>
<proteinExistence type="inferred from homology"/>
<dbReference type="InterPro" id="IPR004635">
    <property type="entry name" value="Pept_S49_SppA"/>
</dbReference>
<keyword evidence="5" id="KW-0720">Serine protease</keyword>
<dbReference type="PANTHER" id="PTHR33209:SF1">
    <property type="entry name" value="PEPTIDASE S49 DOMAIN-CONTAINING PROTEIN"/>
    <property type="match status" value="1"/>
</dbReference>
<dbReference type="NCBIfam" id="TIGR00706">
    <property type="entry name" value="SppA_dom"/>
    <property type="match status" value="1"/>
</dbReference>
<dbReference type="InterPro" id="IPR047272">
    <property type="entry name" value="S49_SppA_C"/>
</dbReference>
<dbReference type="CDD" id="cd07018">
    <property type="entry name" value="S49_SppA_67K_type"/>
    <property type="match status" value="1"/>
</dbReference>
<comment type="subcellular location">
    <subcellularLocation>
        <location evidence="1">Membrane</location>
    </subcellularLocation>
</comment>
<evidence type="ECO:0000256" key="4">
    <source>
        <dbReference type="ARBA" id="ARBA00022801"/>
    </source>
</evidence>
<dbReference type="GO" id="GO:0006465">
    <property type="term" value="P:signal peptide processing"/>
    <property type="evidence" value="ECO:0007669"/>
    <property type="project" value="InterPro"/>
</dbReference>
<evidence type="ECO:0000313" key="10">
    <source>
        <dbReference type="EMBL" id="KLV03900.1"/>
    </source>
</evidence>
<evidence type="ECO:0000256" key="5">
    <source>
        <dbReference type="ARBA" id="ARBA00022825"/>
    </source>
</evidence>
<dbReference type="GO" id="GO:0008236">
    <property type="term" value="F:serine-type peptidase activity"/>
    <property type="evidence" value="ECO:0007669"/>
    <property type="project" value="UniProtKB-KW"/>
</dbReference>
<dbReference type="InterPro" id="IPR029045">
    <property type="entry name" value="ClpP/crotonase-like_dom_sf"/>
</dbReference>
<feature type="transmembrane region" description="Helical" evidence="8">
    <location>
        <begin position="21"/>
        <end position="42"/>
    </location>
</feature>
<dbReference type="InterPro" id="IPR004634">
    <property type="entry name" value="Pept_S49_pIV"/>
</dbReference>
<sequence length="618" mass="67428">MKTIFKGIGKLFRGIWKLISFARQLLINLFFLIFIGIIIFAFSESDKQPLLPESAALVLNLQGPIVEQRTPTNPIDNLTSSALGGEQVQENVLFDIVDTLRTAKTDERITGLVLDLRNMPETNLTKLRYIAKAITEFKQSGKPVIAFGENFRQSQYYLSSFADKIYMSPDGGVLLNGYGTYSLYYKTLLEKLNINTHVFRVGTYKSFVEPYTQDGMSEAAREANTAWLNQLWTAYTNDVASNRKIDAAALTPELDSFVEKFKAANGDFAKLSLQMGLVDELINRPQLSAKLIEQFGSDGDHSFNHVSYYDYMPLTKAPTLPGDNEIAVVVASGAIMDGEQRKGTVGGDTTAALLREARNDDNVKAVLLRVDSPGGSAFASEVIRNEVDALKAAGKPVVVSMSSVAASGGYWISASADKIMANPTTITGSIGIFAILTTFEKGLEKMGVYSDGVGTTPFAGVGVTRELPQGVAEIFQLGIENGYQRFIGLVSQYRNMSLEEADKVAQGRVWTGEDALKLGLVDQLGDFDDAVAATAELANLGDNYQIRWMEQPLSPTQLFMQQLSGGAKALIAQALFDNVPAALQPVSQQVVTDLSTLSNFNDPKGQYAFCLNCINNQK</sequence>
<dbReference type="OrthoDB" id="9764363at2"/>
<dbReference type="Proteomes" id="UP000036097">
    <property type="component" value="Unassembled WGS sequence"/>
</dbReference>
<keyword evidence="11" id="KW-1185">Reference proteome</keyword>
<feature type="domain" description="Peptidase S49" evidence="9">
    <location>
        <begin position="390"/>
        <end position="540"/>
    </location>
</feature>
<evidence type="ECO:0000259" key="9">
    <source>
        <dbReference type="Pfam" id="PF01343"/>
    </source>
</evidence>
<reference evidence="10 11" key="1">
    <citation type="submission" date="2015-05" db="EMBL/GenBank/DDBJ databases">
        <title>Photobacterium galathea sp. nov.</title>
        <authorList>
            <person name="Machado H."/>
            <person name="Gram L."/>
        </authorList>
    </citation>
    <scope>NUCLEOTIDE SEQUENCE [LARGE SCALE GENOMIC DNA]</scope>
    <source>
        <strain evidence="10 11">CGMCC 1.12159</strain>
    </source>
</reference>
<dbReference type="STRING" id="1195763.ABT56_16840"/>
<accession>A0A0J1GW36</accession>
<comment type="similarity">
    <text evidence="2">Belongs to the peptidase S49 family.</text>
</comment>
<evidence type="ECO:0000256" key="8">
    <source>
        <dbReference type="SAM" id="Phobius"/>
    </source>
</evidence>
<dbReference type="PANTHER" id="PTHR33209">
    <property type="entry name" value="PROTEASE 4"/>
    <property type="match status" value="1"/>
</dbReference>
<evidence type="ECO:0000256" key="1">
    <source>
        <dbReference type="ARBA" id="ARBA00004370"/>
    </source>
</evidence>
<dbReference type="EMBL" id="LDOT01000024">
    <property type="protein sequence ID" value="KLV03900.1"/>
    <property type="molecule type" value="Genomic_DNA"/>
</dbReference>
<dbReference type="SUPFAM" id="SSF52096">
    <property type="entry name" value="ClpP/crotonase"/>
    <property type="match status" value="2"/>
</dbReference>